<keyword evidence="7 13" id="KW-0560">Oxidoreductase</keyword>
<dbReference type="Pfam" id="PF16078">
    <property type="entry name" value="2-oxogl_dehyd_N"/>
    <property type="match status" value="1"/>
</dbReference>
<dbReference type="PIRSF" id="PIRSF000157">
    <property type="entry name" value="Oxoglu_dh_E1"/>
    <property type="match status" value="1"/>
</dbReference>
<evidence type="ECO:0000256" key="11">
    <source>
        <dbReference type="ARBA" id="ARBA00051911"/>
    </source>
</evidence>
<accession>A0A517U2T2</accession>
<dbReference type="Gene3D" id="3.40.50.970">
    <property type="match status" value="1"/>
</dbReference>
<dbReference type="EMBL" id="CP036339">
    <property type="protein sequence ID" value="QDT74934.1"/>
    <property type="molecule type" value="Genomic_DNA"/>
</dbReference>
<feature type="domain" description="Transketolase-like pyrimidine-binding" evidence="12">
    <location>
        <begin position="651"/>
        <end position="844"/>
    </location>
</feature>
<evidence type="ECO:0000256" key="6">
    <source>
        <dbReference type="ARBA" id="ARBA00013321"/>
    </source>
</evidence>
<dbReference type="CDD" id="cd02016">
    <property type="entry name" value="TPP_E1_OGDC_like"/>
    <property type="match status" value="1"/>
</dbReference>
<dbReference type="GO" id="GO:0045252">
    <property type="term" value="C:oxoglutarate dehydrogenase complex"/>
    <property type="evidence" value="ECO:0007669"/>
    <property type="project" value="TreeGrafter"/>
</dbReference>
<dbReference type="KEGG" id="llh:I41_41380"/>
<dbReference type="Pfam" id="PF00676">
    <property type="entry name" value="E1_dh"/>
    <property type="match status" value="1"/>
</dbReference>
<dbReference type="SMART" id="SM00861">
    <property type="entry name" value="Transket_pyr"/>
    <property type="match status" value="1"/>
</dbReference>
<reference evidence="13 14" key="1">
    <citation type="submission" date="2019-02" db="EMBL/GenBank/DDBJ databases">
        <title>Deep-cultivation of Planctomycetes and their phenomic and genomic characterization uncovers novel biology.</title>
        <authorList>
            <person name="Wiegand S."/>
            <person name="Jogler M."/>
            <person name="Boedeker C."/>
            <person name="Pinto D."/>
            <person name="Vollmers J."/>
            <person name="Rivas-Marin E."/>
            <person name="Kohn T."/>
            <person name="Peeters S.H."/>
            <person name="Heuer A."/>
            <person name="Rast P."/>
            <person name="Oberbeckmann S."/>
            <person name="Bunk B."/>
            <person name="Jeske O."/>
            <person name="Meyerdierks A."/>
            <person name="Storesund J.E."/>
            <person name="Kallscheuer N."/>
            <person name="Luecker S."/>
            <person name="Lage O.M."/>
            <person name="Pohl T."/>
            <person name="Merkel B.J."/>
            <person name="Hornburger P."/>
            <person name="Mueller R.-W."/>
            <person name="Bruemmer F."/>
            <person name="Labrenz M."/>
            <person name="Spormann A.M."/>
            <person name="Op den Camp H."/>
            <person name="Overmann J."/>
            <person name="Amann R."/>
            <person name="Jetten M.S.M."/>
            <person name="Mascher T."/>
            <person name="Medema M.H."/>
            <person name="Devos D.P."/>
            <person name="Kaster A.-K."/>
            <person name="Ovreas L."/>
            <person name="Rohde M."/>
            <person name="Galperin M.Y."/>
            <person name="Jogler C."/>
        </authorList>
    </citation>
    <scope>NUCLEOTIDE SEQUENCE [LARGE SCALE GENOMIC DNA]</scope>
    <source>
        <strain evidence="13 14">I41</strain>
    </source>
</reference>
<organism evidence="13 14">
    <name type="scientific">Lacipirellula limnantheis</name>
    <dbReference type="NCBI Taxonomy" id="2528024"/>
    <lineage>
        <taxon>Bacteria</taxon>
        <taxon>Pseudomonadati</taxon>
        <taxon>Planctomycetota</taxon>
        <taxon>Planctomycetia</taxon>
        <taxon>Pirellulales</taxon>
        <taxon>Lacipirellulaceae</taxon>
        <taxon>Lacipirellula</taxon>
    </lineage>
</organism>
<dbReference type="GO" id="GO:0004591">
    <property type="term" value="F:oxoglutarate dehydrogenase (succinyl-transferring) activity"/>
    <property type="evidence" value="ECO:0007669"/>
    <property type="project" value="UniProtKB-EC"/>
</dbReference>
<evidence type="ECO:0000256" key="9">
    <source>
        <dbReference type="ARBA" id="ARBA00023152"/>
    </source>
</evidence>
<dbReference type="InterPro" id="IPR011603">
    <property type="entry name" value="2oxoglutarate_DH_E1"/>
</dbReference>
<dbReference type="Pfam" id="PF16870">
    <property type="entry name" value="OxoGdeHyase_C"/>
    <property type="match status" value="1"/>
</dbReference>
<sequence length="993" mass="110621">MATPAADVDGPQLQLNSQSLDYVEQLYAQYKDNPDAAPADWRALFGMLANGTNHASATPKLAAPSAKLTSSTPTLAAPVFDQRLITDPKPGHPKLTEATAPETKLVLESHRLAALVPPVAPIHPAYPVNGNGNGKHEELAARQERVDQLIRNYRVRGHIISDIDPLDQFRPRPPELDPAYYGFTEADYDRVFSTRTMQGPKQRTLREIVSWLQNTYCRAIGVQFMHIDDLVIREWLQSRMEETENRTELSREEQLRILKRLNDGASFEQFLQTKFTGAKSFSLEGGESLIPLLDMALEKAGNDGISEVVIAMAHRGRLNVLANVIGKSPREIFREFMDLESPQRTGPGDVKYHLGYSGDWTTGKGNKVHLSLCFNPSHLEYVNGVAMGRMRAKQDRYGDVQRRKGMVVLVHGDAAFAGEGVVQEVLNMSELPGYRVGGTLHVIVNNQIGFTTTPTEARSSAYATDVAKLLQIPIFHVNGEDPEAVAQAVRLALDFRKEFQRDAVIDMYCYRQRGHNEGDEPSFTQPLMYQAIGAQNSVREGYLKRLLALGGITADEAEQIAKDRHAKLEADFAAAKDRDFQLSNPTPTGPWANYYGGPFEKAPNVITGVEQERLVQLLEQLTHVPEGFHIHPKLVRAMERKRQMAAGEEPLDWATAESLALASLATQGVRIRISGQDSERGTFSQRHAVLHDVKNGHKYMPLCHLAPDQGPVEIVNSPLSEAGVLGFDYGYSLDCPEGLVAWEAQFGDFANAGQVIIDQFIASAEVKWRRLSGLVLLLPHGFEGQGPEHSSARLERFLTLAAEDNIQVVCPTTPAQYFHCLRRQVIRPWRKPLVVMTPKSLLRHKECISTMAELSRGRFHGVLPESASRLSQRDTRVILCSGKVYFDLRARRQALGIEGPPIIRIEQLYPLPMNQLLAALAPLPKGTPLVWVQEEPENMGAWRFLRSMWDDSLCLQYPLKCISRPASASPATGSKTAHEREQAELVDRALLRE</sequence>
<evidence type="ECO:0000256" key="2">
    <source>
        <dbReference type="ARBA" id="ARBA00003906"/>
    </source>
</evidence>
<evidence type="ECO:0000256" key="4">
    <source>
        <dbReference type="ARBA" id="ARBA00011301"/>
    </source>
</evidence>
<dbReference type="InterPro" id="IPR029061">
    <property type="entry name" value="THDP-binding"/>
</dbReference>
<dbReference type="Gene3D" id="1.10.287.1150">
    <property type="entry name" value="TPP helical domain"/>
    <property type="match status" value="1"/>
</dbReference>
<dbReference type="InterPro" id="IPR032106">
    <property type="entry name" value="2-oxogl_dehyd_N"/>
</dbReference>
<dbReference type="Gene3D" id="3.40.50.12470">
    <property type="match status" value="1"/>
</dbReference>
<comment type="similarity">
    <text evidence="3">Belongs to the alpha-ketoglutarate dehydrogenase family.</text>
</comment>
<name>A0A517U2T2_9BACT</name>
<dbReference type="GO" id="GO:0006096">
    <property type="term" value="P:glycolytic process"/>
    <property type="evidence" value="ECO:0007669"/>
    <property type="project" value="UniProtKB-KW"/>
</dbReference>
<evidence type="ECO:0000256" key="8">
    <source>
        <dbReference type="ARBA" id="ARBA00023052"/>
    </source>
</evidence>
<dbReference type="InterPro" id="IPR001017">
    <property type="entry name" value="DH_E1"/>
</dbReference>
<evidence type="ECO:0000313" key="13">
    <source>
        <dbReference type="EMBL" id="QDT74934.1"/>
    </source>
</evidence>
<dbReference type="InterPro" id="IPR005475">
    <property type="entry name" value="Transketolase-like_Pyr-bd"/>
</dbReference>
<protein>
    <recommendedName>
        <fullName evidence="6">2-oxoglutarate dehydrogenase E1 component</fullName>
        <ecNumber evidence="5">1.2.4.2</ecNumber>
    </recommendedName>
    <alternativeName>
        <fullName evidence="10">Alpha-ketoglutarate dehydrogenase</fullName>
    </alternativeName>
</protein>
<dbReference type="OrthoDB" id="9759785at2"/>
<dbReference type="GO" id="GO:0030976">
    <property type="term" value="F:thiamine pyrophosphate binding"/>
    <property type="evidence" value="ECO:0007669"/>
    <property type="project" value="InterPro"/>
</dbReference>
<dbReference type="RefSeq" id="WP_145434647.1">
    <property type="nucleotide sequence ID" value="NZ_CP036339.1"/>
</dbReference>
<keyword evidence="8" id="KW-0786">Thiamine pyrophosphate</keyword>
<evidence type="ECO:0000256" key="10">
    <source>
        <dbReference type="ARBA" id="ARBA00030680"/>
    </source>
</evidence>
<dbReference type="PANTHER" id="PTHR23152">
    <property type="entry name" value="2-OXOGLUTARATE DEHYDROGENASE"/>
    <property type="match status" value="1"/>
</dbReference>
<keyword evidence="14" id="KW-1185">Reference proteome</keyword>
<dbReference type="InterPro" id="IPR031717">
    <property type="entry name" value="ODO-1/KGD_C"/>
</dbReference>
<dbReference type="GO" id="GO:0005829">
    <property type="term" value="C:cytosol"/>
    <property type="evidence" value="ECO:0007669"/>
    <property type="project" value="TreeGrafter"/>
</dbReference>
<keyword evidence="9" id="KW-0324">Glycolysis</keyword>
<comment type="cofactor">
    <cofactor evidence="1">
        <name>thiamine diphosphate</name>
        <dbReference type="ChEBI" id="CHEBI:58937"/>
    </cofactor>
</comment>
<comment type="function">
    <text evidence="2">E1 component of the 2-oxoglutarate dehydrogenase (OGDH) complex which catalyzes the decarboxylation of 2-oxoglutarate, the first step in the conversion of 2-oxoglutarate to succinyl-CoA and CO(2).</text>
</comment>
<dbReference type="SUPFAM" id="SSF52518">
    <property type="entry name" value="Thiamin diphosphate-binding fold (THDP-binding)"/>
    <property type="match status" value="2"/>
</dbReference>
<dbReference type="AlphaFoldDB" id="A0A517U2T2"/>
<dbReference type="EC" id="1.2.4.2" evidence="5"/>
<dbReference type="NCBIfam" id="TIGR00239">
    <property type="entry name" value="2oxo_dh_E1"/>
    <property type="match status" value="1"/>
</dbReference>
<evidence type="ECO:0000259" key="12">
    <source>
        <dbReference type="SMART" id="SM00861"/>
    </source>
</evidence>
<dbReference type="NCBIfam" id="NF008907">
    <property type="entry name" value="PRK12270.1"/>
    <property type="match status" value="1"/>
</dbReference>
<evidence type="ECO:0000256" key="5">
    <source>
        <dbReference type="ARBA" id="ARBA00012280"/>
    </source>
</evidence>
<evidence type="ECO:0000256" key="3">
    <source>
        <dbReference type="ARBA" id="ARBA00006936"/>
    </source>
</evidence>
<dbReference type="FunFam" id="3.40.50.12470:FF:000009">
    <property type="entry name" value="2-oxoglutarate dehydrogenase E1 component"/>
    <property type="match status" value="1"/>
</dbReference>
<dbReference type="Proteomes" id="UP000317909">
    <property type="component" value="Chromosome"/>
</dbReference>
<dbReference type="NCBIfam" id="NF006914">
    <property type="entry name" value="PRK09404.1"/>
    <property type="match status" value="1"/>
</dbReference>
<evidence type="ECO:0000256" key="7">
    <source>
        <dbReference type="ARBA" id="ARBA00023002"/>
    </source>
</evidence>
<dbReference type="Pfam" id="PF02779">
    <property type="entry name" value="Transket_pyr"/>
    <property type="match status" value="1"/>
</dbReference>
<evidence type="ECO:0000313" key="14">
    <source>
        <dbReference type="Proteomes" id="UP000317909"/>
    </source>
</evidence>
<gene>
    <name evidence="13" type="primary">sucA</name>
    <name evidence="13" type="ORF">I41_41380</name>
</gene>
<evidence type="ECO:0000256" key="1">
    <source>
        <dbReference type="ARBA" id="ARBA00001964"/>
    </source>
</evidence>
<dbReference type="GO" id="GO:0006099">
    <property type="term" value="P:tricarboxylic acid cycle"/>
    <property type="evidence" value="ECO:0007669"/>
    <property type="project" value="TreeGrafter"/>
</dbReference>
<dbReference type="PANTHER" id="PTHR23152:SF4">
    <property type="entry name" value="2-OXOADIPATE DEHYDROGENASE COMPLEX COMPONENT E1"/>
    <property type="match status" value="1"/>
</dbReference>
<comment type="subunit">
    <text evidence="4">Homodimer. Part of the 2-oxoglutarate dehydrogenase (OGDH) complex composed of E1 (2-oxoglutarate dehydrogenase), E2 (dihydrolipoamide succinyltransferase) and E3 (dihydrolipoamide dehydrogenase); the complex contains multiple copies of the three enzymatic components (E1, E2 and E3).</text>
</comment>
<proteinExistence type="inferred from homology"/>
<dbReference type="Gene3D" id="3.40.50.11610">
    <property type="entry name" value="Multifunctional 2-oxoglutarate metabolism enzyme, C-terminal domain"/>
    <property type="match status" value="1"/>
</dbReference>
<dbReference type="InterPro" id="IPR042179">
    <property type="entry name" value="KGD_C_sf"/>
</dbReference>
<comment type="catalytic activity">
    <reaction evidence="11">
        <text>N(6)-[(R)-lipoyl]-L-lysyl-[protein] + 2-oxoglutarate + H(+) = N(6)-[(R)-S(8)-succinyldihydrolipoyl]-L-lysyl-[protein] + CO2</text>
        <dbReference type="Rhea" id="RHEA:12188"/>
        <dbReference type="Rhea" id="RHEA-COMP:10474"/>
        <dbReference type="Rhea" id="RHEA-COMP:20092"/>
        <dbReference type="ChEBI" id="CHEBI:15378"/>
        <dbReference type="ChEBI" id="CHEBI:16526"/>
        <dbReference type="ChEBI" id="CHEBI:16810"/>
        <dbReference type="ChEBI" id="CHEBI:83099"/>
        <dbReference type="ChEBI" id="CHEBI:83120"/>
        <dbReference type="EC" id="1.2.4.2"/>
    </reaction>
</comment>